<reference evidence="1" key="1">
    <citation type="submission" date="2024-05" db="EMBL/GenBank/DDBJ databases">
        <title>Planctomycetes of the genus Singulisphaera possess chitinolytic capabilities.</title>
        <authorList>
            <person name="Ivanova A."/>
        </authorList>
    </citation>
    <scope>NUCLEOTIDE SEQUENCE</scope>
    <source>
        <strain evidence="1">Ch08T</strain>
    </source>
</reference>
<dbReference type="EMBL" id="CP155447">
    <property type="protein sequence ID" value="XBH03554.1"/>
    <property type="molecule type" value="Genomic_DNA"/>
</dbReference>
<accession>A0AAU7CE72</accession>
<protein>
    <submittedName>
        <fullName evidence="1">Uncharacterized protein</fullName>
    </submittedName>
</protein>
<proteinExistence type="predicted"/>
<gene>
    <name evidence="1" type="ORF">V5E97_35400</name>
</gene>
<name>A0AAU7CE72_9BACT</name>
<organism evidence="1">
    <name type="scientific">Singulisphaera sp. Ch08</name>
    <dbReference type="NCBI Taxonomy" id="3120278"/>
    <lineage>
        <taxon>Bacteria</taxon>
        <taxon>Pseudomonadati</taxon>
        <taxon>Planctomycetota</taxon>
        <taxon>Planctomycetia</taxon>
        <taxon>Isosphaerales</taxon>
        <taxon>Isosphaeraceae</taxon>
        <taxon>Singulisphaera</taxon>
    </lineage>
</organism>
<dbReference type="AlphaFoldDB" id="A0AAU7CE72"/>
<evidence type="ECO:0000313" key="1">
    <source>
        <dbReference type="EMBL" id="XBH03554.1"/>
    </source>
</evidence>
<sequence>MVVATKVRKSAAELETAWALLWLISKTERHVAALTLIGAKRDDMVAGKTLQEWAEPQLAAFRRGEDSSMIPWRRVARILRDRLPAPANVG</sequence>
<dbReference type="RefSeq" id="WP_406696290.1">
    <property type="nucleotide sequence ID" value="NZ_CP155447.1"/>
</dbReference>